<evidence type="ECO:0000256" key="1">
    <source>
        <dbReference type="ARBA" id="ARBA00004370"/>
    </source>
</evidence>
<proteinExistence type="predicted"/>
<evidence type="ECO:0000256" key="4">
    <source>
        <dbReference type="ARBA" id="ARBA00023180"/>
    </source>
</evidence>
<dbReference type="Gene3D" id="2.60.40.10">
    <property type="entry name" value="Immunoglobulins"/>
    <property type="match status" value="2"/>
</dbReference>
<protein>
    <recommendedName>
        <fullName evidence="5">Ig-like domain-containing protein</fullName>
    </recommendedName>
</protein>
<comment type="subcellular location">
    <subcellularLocation>
        <location evidence="1">Membrane</location>
    </subcellularLocation>
</comment>
<evidence type="ECO:0000313" key="7">
    <source>
        <dbReference type="Proteomes" id="UP001444071"/>
    </source>
</evidence>
<evidence type="ECO:0000259" key="5">
    <source>
        <dbReference type="PROSITE" id="PS50835"/>
    </source>
</evidence>
<feature type="non-terminal residue" evidence="6">
    <location>
        <position position="1"/>
    </location>
</feature>
<dbReference type="InterPro" id="IPR007110">
    <property type="entry name" value="Ig-like_dom"/>
</dbReference>
<reference evidence="6 7" key="1">
    <citation type="submission" date="2021-06" db="EMBL/GenBank/DDBJ databases">
        <authorList>
            <person name="Palmer J.M."/>
        </authorList>
    </citation>
    <scope>NUCLEOTIDE SEQUENCE [LARGE SCALE GENOMIC DNA]</scope>
    <source>
        <strain evidence="6 7">XR_2019</strain>
        <tissue evidence="6">Muscle</tissue>
    </source>
</reference>
<evidence type="ECO:0000313" key="6">
    <source>
        <dbReference type="EMBL" id="MEQ2265618.1"/>
    </source>
</evidence>
<sequence>MMRSSPAEELKRNLTGVVGGSITLPDPLLEFGFFLDKLNNVAMVKDGKLEILEEKYKNKLHWNKDSGLFTVTDLQKNDSDVYKIDSKRGVILTFSYSVTVYDPAPTPAVETLNVSSDSCRLLCSVDKLTALLWYRDEEIQNQKSSALSLPITVYKQDRDSSYRCVAANPAENKTLHTEGSVLNEANDGNALVKLRTLSHFRQKQEHLEHSDTEDLSCFSEFSPQCVGC</sequence>
<gene>
    <name evidence="6" type="ORF">XENORESO_010053</name>
</gene>
<dbReference type="PROSITE" id="PS50835">
    <property type="entry name" value="IG_LIKE"/>
    <property type="match status" value="1"/>
</dbReference>
<evidence type="ECO:0000256" key="2">
    <source>
        <dbReference type="ARBA" id="ARBA00022729"/>
    </source>
</evidence>
<feature type="domain" description="Ig-like" evidence="5">
    <location>
        <begin position="118"/>
        <end position="176"/>
    </location>
</feature>
<accession>A0ABV0WA34</accession>
<keyword evidence="2" id="KW-0732">Signal</keyword>
<comment type="caution">
    <text evidence="6">The sequence shown here is derived from an EMBL/GenBank/DDBJ whole genome shotgun (WGS) entry which is preliminary data.</text>
</comment>
<dbReference type="PANTHER" id="PTHR12080">
    <property type="entry name" value="SIGNALING LYMPHOCYTIC ACTIVATION MOLECULE"/>
    <property type="match status" value="1"/>
</dbReference>
<dbReference type="EMBL" id="JAHRIM010033145">
    <property type="protein sequence ID" value="MEQ2265618.1"/>
    <property type="molecule type" value="Genomic_DNA"/>
</dbReference>
<dbReference type="InterPro" id="IPR036179">
    <property type="entry name" value="Ig-like_dom_sf"/>
</dbReference>
<dbReference type="InterPro" id="IPR013783">
    <property type="entry name" value="Ig-like_fold"/>
</dbReference>
<dbReference type="InterPro" id="IPR015631">
    <property type="entry name" value="CD2/SLAM_rcpt"/>
</dbReference>
<dbReference type="Proteomes" id="UP001444071">
    <property type="component" value="Unassembled WGS sequence"/>
</dbReference>
<dbReference type="SUPFAM" id="SSF48726">
    <property type="entry name" value="Immunoglobulin"/>
    <property type="match status" value="1"/>
</dbReference>
<organism evidence="6 7">
    <name type="scientific">Xenotaenia resolanae</name>
    <dbReference type="NCBI Taxonomy" id="208358"/>
    <lineage>
        <taxon>Eukaryota</taxon>
        <taxon>Metazoa</taxon>
        <taxon>Chordata</taxon>
        <taxon>Craniata</taxon>
        <taxon>Vertebrata</taxon>
        <taxon>Euteleostomi</taxon>
        <taxon>Actinopterygii</taxon>
        <taxon>Neopterygii</taxon>
        <taxon>Teleostei</taxon>
        <taxon>Neoteleostei</taxon>
        <taxon>Acanthomorphata</taxon>
        <taxon>Ovalentaria</taxon>
        <taxon>Atherinomorphae</taxon>
        <taxon>Cyprinodontiformes</taxon>
        <taxon>Goodeidae</taxon>
        <taxon>Xenotaenia</taxon>
    </lineage>
</organism>
<keyword evidence="4" id="KW-0325">Glycoprotein</keyword>
<keyword evidence="7" id="KW-1185">Reference proteome</keyword>
<name>A0ABV0WA34_9TELE</name>
<evidence type="ECO:0000256" key="3">
    <source>
        <dbReference type="ARBA" id="ARBA00023136"/>
    </source>
</evidence>
<keyword evidence="3" id="KW-0472">Membrane</keyword>
<dbReference type="PANTHER" id="PTHR12080:SF55">
    <property type="entry name" value="LYMPHOCYTE FUNCTION-ASSOCIATED ANTIGEN 3"/>
    <property type="match status" value="1"/>
</dbReference>